<evidence type="ECO:0000313" key="11">
    <source>
        <dbReference type="EMBL" id="EGG08500.1"/>
    </source>
</evidence>
<comment type="cofactor">
    <cofactor evidence="1">
        <name>FAD</name>
        <dbReference type="ChEBI" id="CHEBI:57692"/>
    </cofactor>
</comment>
<dbReference type="PANTHER" id="PTHR43104">
    <property type="entry name" value="L-2-HYDROXYGLUTARATE DEHYDROGENASE, MITOCHONDRIAL"/>
    <property type="match status" value="1"/>
</dbReference>
<keyword evidence="2" id="KW-0285">Flavoprotein</keyword>
<dbReference type="Gene3D" id="3.30.9.10">
    <property type="entry name" value="D-Amino Acid Oxidase, subunit A, domain 2"/>
    <property type="match status" value="1"/>
</dbReference>
<dbReference type="GO" id="GO:0047545">
    <property type="term" value="F:(S)-2-hydroxyglutarate dehydrogenase activity"/>
    <property type="evidence" value="ECO:0007669"/>
    <property type="project" value="UniProtKB-EC"/>
</dbReference>
<dbReference type="InterPro" id="IPR036188">
    <property type="entry name" value="FAD/NAD-bd_sf"/>
</dbReference>
<dbReference type="STRING" id="747676.F4RGF8"/>
<evidence type="ECO:0000256" key="3">
    <source>
        <dbReference type="ARBA" id="ARBA00022827"/>
    </source>
</evidence>
<gene>
    <name evidence="11" type="ORF">MELLADRAFT_104896</name>
</gene>
<keyword evidence="9" id="KW-0472">Membrane</keyword>
<dbReference type="RefSeq" id="XP_007408086.1">
    <property type="nucleotide sequence ID" value="XM_007408024.1"/>
</dbReference>
<dbReference type="Gene3D" id="3.50.50.60">
    <property type="entry name" value="FAD/NAD(P)-binding domain"/>
    <property type="match status" value="1"/>
</dbReference>
<comment type="catalytic activity">
    <reaction evidence="5">
        <text>(S)-2-hydroxyglutarate + A = 2-oxoglutarate + AH2</text>
        <dbReference type="Rhea" id="RHEA:21252"/>
        <dbReference type="ChEBI" id="CHEBI:13193"/>
        <dbReference type="ChEBI" id="CHEBI:16782"/>
        <dbReference type="ChEBI" id="CHEBI:16810"/>
        <dbReference type="ChEBI" id="CHEBI:17499"/>
        <dbReference type="EC" id="1.1.99.2"/>
    </reaction>
</comment>
<evidence type="ECO:0000256" key="1">
    <source>
        <dbReference type="ARBA" id="ARBA00001974"/>
    </source>
</evidence>
<evidence type="ECO:0000256" key="2">
    <source>
        <dbReference type="ARBA" id="ARBA00022630"/>
    </source>
</evidence>
<evidence type="ECO:0000259" key="10">
    <source>
        <dbReference type="Pfam" id="PF01266"/>
    </source>
</evidence>
<name>F4RGF8_MELLP</name>
<dbReference type="PANTHER" id="PTHR43104:SF4">
    <property type="entry name" value="L-2-HYDROXYGLUTARATE DEHYDROGENASE, MITOCHONDRIAL"/>
    <property type="match status" value="1"/>
</dbReference>
<accession>F4RGF8</accession>
<dbReference type="GeneID" id="18922429"/>
<proteinExistence type="inferred from homology"/>
<dbReference type="KEGG" id="mlr:MELLADRAFT_104896"/>
<sequence>MSHLQTLSSLRQKFGFKAPEVAVDHLIIGGGVIGLAIGHYLTRSFPNKSSYLLERHSQVGQETSSRNSEVIHAGLYYPLDSLKTSLCLRGRKLLYDFCHSHSIPYQKLGKLIISKSKFEEEYLKSLYTKSQHINNNQVLQRQVYFNDLSGTHHLPILPIKLLNRSEVLDLEPDLTHQLGNCLLSPETGIIDSHSLMSTLENLIDQCDNGAIVLNTSVVRIDKAKSNSGWIVQTKTTNPQGMDEINSVLARCVINCAGLNAHNHYNQILKDQSNQLRLSFCKGNYYSYTSKIGVGSINHLIYPTPSFNPNGKTFAGLGTHLTLDLNHKIKFGPDVEWLETPTDVMNSTDGSQSVEEIQDFWVSNLSPNCNRLEEVFHSVKSYLPKVELDHFTPDYSGIRPKLKGLNETQNQINRSILKIENQKQDLLEDFLINQSDSGFYNLLGIESPGLTSSLSIAEYLTKSIQKDFWGLDFRKKGNSRVSEIGEIDAWG</sequence>
<protein>
    <recommendedName>
        <fullName evidence="8">L-2-hydroxyglutarate dehydrogenase, mitochondrial</fullName>
        <ecNumber evidence="7">1.1.99.2</ecNumber>
    </recommendedName>
</protein>
<evidence type="ECO:0000256" key="4">
    <source>
        <dbReference type="ARBA" id="ARBA00023002"/>
    </source>
</evidence>
<keyword evidence="9" id="KW-1133">Transmembrane helix</keyword>
<dbReference type="HOGENOM" id="CLU_024775_1_0_1"/>
<dbReference type="EC" id="1.1.99.2" evidence="7"/>
<evidence type="ECO:0000256" key="5">
    <source>
        <dbReference type="ARBA" id="ARBA00036066"/>
    </source>
</evidence>
<evidence type="ECO:0000313" key="12">
    <source>
        <dbReference type="Proteomes" id="UP000001072"/>
    </source>
</evidence>
<dbReference type="EMBL" id="GL883100">
    <property type="protein sequence ID" value="EGG08500.1"/>
    <property type="molecule type" value="Genomic_DNA"/>
</dbReference>
<dbReference type="OrthoDB" id="498204at2759"/>
<dbReference type="VEuPathDB" id="FungiDB:MELLADRAFT_104896"/>
<reference evidence="12" key="1">
    <citation type="journal article" date="2011" name="Proc. Natl. Acad. Sci. U.S.A.">
        <title>Obligate biotrophy features unraveled by the genomic analysis of rust fungi.</title>
        <authorList>
            <person name="Duplessis S."/>
            <person name="Cuomo C.A."/>
            <person name="Lin Y.-C."/>
            <person name="Aerts A."/>
            <person name="Tisserant E."/>
            <person name="Veneault-Fourrey C."/>
            <person name="Joly D.L."/>
            <person name="Hacquard S."/>
            <person name="Amselem J."/>
            <person name="Cantarel B.L."/>
            <person name="Chiu R."/>
            <person name="Coutinho P.M."/>
            <person name="Feau N."/>
            <person name="Field M."/>
            <person name="Frey P."/>
            <person name="Gelhaye E."/>
            <person name="Goldberg J."/>
            <person name="Grabherr M.G."/>
            <person name="Kodira C.D."/>
            <person name="Kohler A."/>
            <person name="Kuees U."/>
            <person name="Lindquist E.A."/>
            <person name="Lucas S.M."/>
            <person name="Mago R."/>
            <person name="Mauceli E."/>
            <person name="Morin E."/>
            <person name="Murat C."/>
            <person name="Pangilinan J.L."/>
            <person name="Park R."/>
            <person name="Pearson M."/>
            <person name="Quesneville H."/>
            <person name="Rouhier N."/>
            <person name="Sakthikumar S."/>
            <person name="Salamov A.A."/>
            <person name="Schmutz J."/>
            <person name="Selles B."/>
            <person name="Shapiro H."/>
            <person name="Tanguay P."/>
            <person name="Tuskan G.A."/>
            <person name="Henrissat B."/>
            <person name="Van de Peer Y."/>
            <person name="Rouze P."/>
            <person name="Ellis J.G."/>
            <person name="Dodds P.N."/>
            <person name="Schein J.E."/>
            <person name="Zhong S."/>
            <person name="Hamelin R.C."/>
            <person name="Grigoriev I.V."/>
            <person name="Szabo L.J."/>
            <person name="Martin F."/>
        </authorList>
    </citation>
    <scope>NUCLEOTIDE SEQUENCE [LARGE SCALE GENOMIC DNA]</scope>
    <source>
        <strain evidence="12">98AG31 / pathotype 3-4-7</strain>
    </source>
</reference>
<keyword evidence="4" id="KW-0560">Oxidoreductase</keyword>
<dbReference type="Pfam" id="PF01266">
    <property type="entry name" value="DAO"/>
    <property type="match status" value="1"/>
</dbReference>
<keyword evidence="12" id="KW-1185">Reference proteome</keyword>
<organism evidence="12">
    <name type="scientific">Melampsora larici-populina (strain 98AG31 / pathotype 3-4-7)</name>
    <name type="common">Poplar leaf rust fungus</name>
    <dbReference type="NCBI Taxonomy" id="747676"/>
    <lineage>
        <taxon>Eukaryota</taxon>
        <taxon>Fungi</taxon>
        <taxon>Dikarya</taxon>
        <taxon>Basidiomycota</taxon>
        <taxon>Pucciniomycotina</taxon>
        <taxon>Pucciniomycetes</taxon>
        <taxon>Pucciniales</taxon>
        <taxon>Melampsoraceae</taxon>
        <taxon>Melampsora</taxon>
    </lineage>
</organism>
<evidence type="ECO:0000256" key="6">
    <source>
        <dbReference type="ARBA" id="ARBA00037941"/>
    </source>
</evidence>
<evidence type="ECO:0000256" key="8">
    <source>
        <dbReference type="ARBA" id="ARBA00041137"/>
    </source>
</evidence>
<feature type="domain" description="FAD dependent oxidoreductase" evidence="10">
    <location>
        <begin position="24"/>
        <end position="461"/>
    </location>
</feature>
<evidence type="ECO:0000256" key="7">
    <source>
        <dbReference type="ARBA" id="ARBA00038878"/>
    </source>
</evidence>
<keyword evidence="3" id="KW-0274">FAD</keyword>
<keyword evidence="9" id="KW-0812">Transmembrane</keyword>
<dbReference type="InterPro" id="IPR006076">
    <property type="entry name" value="FAD-dep_OxRdtase"/>
</dbReference>
<dbReference type="AlphaFoldDB" id="F4RGF8"/>
<dbReference type="eggNOG" id="KOG2665">
    <property type="taxonomic scope" value="Eukaryota"/>
</dbReference>
<dbReference type="Proteomes" id="UP000001072">
    <property type="component" value="Unassembled WGS sequence"/>
</dbReference>
<dbReference type="InParanoid" id="F4RGF8"/>
<dbReference type="SUPFAM" id="SSF51905">
    <property type="entry name" value="FAD/NAD(P)-binding domain"/>
    <property type="match status" value="1"/>
</dbReference>
<evidence type="ECO:0000256" key="9">
    <source>
        <dbReference type="SAM" id="Phobius"/>
    </source>
</evidence>
<comment type="similarity">
    <text evidence="6">Belongs to the L2HGDH family.</text>
</comment>
<feature type="transmembrane region" description="Helical" evidence="9">
    <location>
        <begin position="21"/>
        <end position="41"/>
    </location>
</feature>